<dbReference type="PANTHER" id="PTHR46211">
    <property type="entry name" value="GLYCEROPHOSPHORYL DIESTER PHOSPHODIESTERASE"/>
    <property type="match status" value="1"/>
</dbReference>
<dbReference type="Proteomes" id="UP000460287">
    <property type="component" value="Unassembled WGS sequence"/>
</dbReference>
<sequence>MSNIKIWAHRGASGYAPENTLKAFKMAMDMGADGVELDVQMTKDGKLVVTHDESIDRVSSRTGYVKDYTFDEIRKFNFNNHMKGYDFEQIPTLREVYELLKDSDMMINVELKTGIFFYDGIIEKVLKLTEDMGMEDRVIYSSFNHYTILKIKELNPKAKTGFLYADGPIDMPQYGEKYGVDALHPALYNLQYPGFIEECKKRNLEINVWTVNEDEHIRLAVQMGVNAIITNYPDKARKIIENLNWV</sequence>
<evidence type="ECO:0000313" key="2">
    <source>
        <dbReference type="EMBL" id="MSR91908.1"/>
    </source>
</evidence>
<dbReference type="Pfam" id="PF03009">
    <property type="entry name" value="GDPD"/>
    <property type="match status" value="1"/>
</dbReference>
<evidence type="ECO:0000313" key="3">
    <source>
        <dbReference type="Proteomes" id="UP000460287"/>
    </source>
</evidence>
<dbReference type="AlphaFoldDB" id="A0A7X2T2G5"/>
<keyword evidence="3" id="KW-1185">Reference proteome</keyword>
<gene>
    <name evidence="2" type="ORF">FYJ33_10960</name>
</gene>
<dbReference type="GO" id="GO:0008081">
    <property type="term" value="F:phosphoric diester hydrolase activity"/>
    <property type="evidence" value="ECO:0007669"/>
    <property type="project" value="InterPro"/>
</dbReference>
<dbReference type="InterPro" id="IPR017946">
    <property type="entry name" value="PLC-like_Pdiesterase_TIM-brl"/>
</dbReference>
<dbReference type="InterPro" id="IPR030395">
    <property type="entry name" value="GP_PDE_dom"/>
</dbReference>
<dbReference type="GO" id="GO:0006629">
    <property type="term" value="P:lipid metabolic process"/>
    <property type="evidence" value="ECO:0007669"/>
    <property type="project" value="InterPro"/>
</dbReference>
<dbReference type="PROSITE" id="PS51704">
    <property type="entry name" value="GP_PDE"/>
    <property type="match status" value="1"/>
</dbReference>
<dbReference type="RefSeq" id="WP_154531807.1">
    <property type="nucleotide sequence ID" value="NZ_VULX01000018.1"/>
</dbReference>
<accession>A0A7X2T2G5</accession>
<organism evidence="2 3">
    <name type="scientific">Inconstantimicrobium porci</name>
    <dbReference type="NCBI Taxonomy" id="2652291"/>
    <lineage>
        <taxon>Bacteria</taxon>
        <taxon>Bacillati</taxon>
        <taxon>Bacillota</taxon>
        <taxon>Clostridia</taxon>
        <taxon>Eubacteriales</taxon>
        <taxon>Clostridiaceae</taxon>
        <taxon>Inconstantimicrobium</taxon>
    </lineage>
</organism>
<dbReference type="SUPFAM" id="SSF51695">
    <property type="entry name" value="PLC-like phosphodiesterases"/>
    <property type="match status" value="1"/>
</dbReference>
<protein>
    <submittedName>
        <fullName evidence="2">Glycerophosphodiester phosphodiesterase</fullName>
    </submittedName>
</protein>
<evidence type="ECO:0000259" key="1">
    <source>
        <dbReference type="PROSITE" id="PS51704"/>
    </source>
</evidence>
<reference evidence="2 3" key="1">
    <citation type="submission" date="2019-08" db="EMBL/GenBank/DDBJ databases">
        <title>In-depth cultivation of the pig gut microbiome towards novel bacterial diversity and tailored functional studies.</title>
        <authorList>
            <person name="Wylensek D."/>
            <person name="Hitch T.C.A."/>
            <person name="Clavel T."/>
        </authorList>
    </citation>
    <scope>NUCLEOTIDE SEQUENCE [LARGE SCALE GENOMIC DNA]</scope>
    <source>
        <strain evidence="2 3">WCA-383-APC-5B</strain>
    </source>
</reference>
<dbReference type="EMBL" id="VULX01000018">
    <property type="protein sequence ID" value="MSR91908.1"/>
    <property type="molecule type" value="Genomic_DNA"/>
</dbReference>
<dbReference type="Gene3D" id="3.20.20.190">
    <property type="entry name" value="Phosphatidylinositol (PI) phosphodiesterase"/>
    <property type="match status" value="1"/>
</dbReference>
<dbReference type="CDD" id="cd08563">
    <property type="entry name" value="GDPD_TtGDE_like"/>
    <property type="match status" value="1"/>
</dbReference>
<feature type="domain" description="GP-PDE" evidence="1">
    <location>
        <begin position="4"/>
        <end position="240"/>
    </location>
</feature>
<name>A0A7X2T2G5_9CLOT</name>
<comment type="caution">
    <text evidence="2">The sequence shown here is derived from an EMBL/GenBank/DDBJ whole genome shotgun (WGS) entry which is preliminary data.</text>
</comment>
<proteinExistence type="predicted"/>
<dbReference type="PANTHER" id="PTHR46211:SF1">
    <property type="entry name" value="GLYCEROPHOSPHODIESTER PHOSPHODIESTERASE, CYTOPLASMIC"/>
    <property type="match status" value="1"/>
</dbReference>